<protein>
    <submittedName>
        <fullName evidence="2">RdlA protein</fullName>
    </submittedName>
</protein>
<gene>
    <name evidence="2" type="ORF">K7862_14900</name>
</gene>
<dbReference type="EMBL" id="JAINZZ010000015">
    <property type="protein sequence ID" value="MBY8878918.1"/>
    <property type="molecule type" value="Genomic_DNA"/>
</dbReference>
<organism evidence="2 3">
    <name type="scientific">Actinacidiphila acidipaludis</name>
    <dbReference type="NCBI Taxonomy" id="2873382"/>
    <lineage>
        <taxon>Bacteria</taxon>
        <taxon>Bacillati</taxon>
        <taxon>Actinomycetota</taxon>
        <taxon>Actinomycetes</taxon>
        <taxon>Kitasatosporales</taxon>
        <taxon>Streptomycetaceae</taxon>
        <taxon>Actinacidiphila</taxon>
    </lineage>
</organism>
<sequence>MRIRTVLAAVGLAAAVITGTAGTAVAAPANDHDTITLDGNNSSESFGNTTTGGNESPELGLVQGSLNKPCVGLDGHADLGSLIGLIPITVQDVNVLDSPENQQCDDNSSQIQGDEPLSHLLSDDEVLSANG</sequence>
<keyword evidence="1" id="KW-0732">Signal</keyword>
<feature type="chain" id="PRO_5046663361" evidence="1">
    <location>
        <begin position="27"/>
        <end position="131"/>
    </location>
</feature>
<accession>A0ABS7Q6Z3</accession>
<evidence type="ECO:0000256" key="1">
    <source>
        <dbReference type="SAM" id="SignalP"/>
    </source>
</evidence>
<dbReference type="InterPro" id="IPR047736">
    <property type="entry name" value="RdlA/B-like"/>
</dbReference>
<proteinExistence type="predicted"/>
<comment type="caution">
    <text evidence="2">The sequence shown here is derived from an EMBL/GenBank/DDBJ whole genome shotgun (WGS) entry which is preliminary data.</text>
</comment>
<dbReference type="RefSeq" id="WP_222963052.1">
    <property type="nucleotide sequence ID" value="NZ_JAINZZ010000015.1"/>
</dbReference>
<evidence type="ECO:0000313" key="3">
    <source>
        <dbReference type="Proteomes" id="UP000778578"/>
    </source>
</evidence>
<keyword evidence="3" id="KW-1185">Reference proteome</keyword>
<reference evidence="2 3" key="1">
    <citation type="submission" date="2021-08" db="EMBL/GenBank/DDBJ databases">
        <title>WGS of actinomycetes from Thailand.</title>
        <authorList>
            <person name="Thawai C."/>
        </authorList>
    </citation>
    <scope>NUCLEOTIDE SEQUENCE [LARGE SCALE GENOMIC DNA]</scope>
    <source>
        <strain evidence="2 3">PLK6-54</strain>
    </source>
</reference>
<dbReference type="NCBIfam" id="NF041022">
    <property type="entry name" value="rodlin_AB"/>
    <property type="match status" value="1"/>
</dbReference>
<dbReference type="Proteomes" id="UP000778578">
    <property type="component" value="Unassembled WGS sequence"/>
</dbReference>
<dbReference type="Pfam" id="PF25848">
    <property type="entry name" value="Rodlin"/>
    <property type="match status" value="1"/>
</dbReference>
<evidence type="ECO:0000313" key="2">
    <source>
        <dbReference type="EMBL" id="MBY8878918.1"/>
    </source>
</evidence>
<feature type="signal peptide" evidence="1">
    <location>
        <begin position="1"/>
        <end position="26"/>
    </location>
</feature>
<name>A0ABS7Q6Z3_9ACTN</name>